<dbReference type="PANTHER" id="PTHR35855:SF1">
    <property type="entry name" value="CUB DOMAIN-CONTAINING PROTEIN-RELATED"/>
    <property type="match status" value="1"/>
</dbReference>
<feature type="chain" id="PRO_5013667183" evidence="2">
    <location>
        <begin position="19"/>
        <end position="226"/>
    </location>
</feature>
<evidence type="ECO:0000256" key="1">
    <source>
        <dbReference type="SAM" id="Phobius"/>
    </source>
</evidence>
<evidence type="ECO:0000313" key="3">
    <source>
        <dbReference type="EMBL" id="PIC23558.1"/>
    </source>
</evidence>
<keyword evidence="1" id="KW-0812">Transmembrane</keyword>
<dbReference type="Proteomes" id="UP000230233">
    <property type="component" value="Chromosome V"/>
</dbReference>
<protein>
    <submittedName>
        <fullName evidence="3">Uncharacterized protein</fullName>
    </submittedName>
</protein>
<proteinExistence type="predicted"/>
<dbReference type="OrthoDB" id="10569382at2759"/>
<dbReference type="EMBL" id="PDUG01000005">
    <property type="protein sequence ID" value="PIC23558.1"/>
    <property type="molecule type" value="Genomic_DNA"/>
</dbReference>
<keyword evidence="4" id="KW-1185">Reference proteome</keyword>
<keyword evidence="1" id="KW-0472">Membrane</keyword>
<organism evidence="3 4">
    <name type="scientific">Caenorhabditis nigoni</name>
    <dbReference type="NCBI Taxonomy" id="1611254"/>
    <lineage>
        <taxon>Eukaryota</taxon>
        <taxon>Metazoa</taxon>
        <taxon>Ecdysozoa</taxon>
        <taxon>Nematoda</taxon>
        <taxon>Chromadorea</taxon>
        <taxon>Rhabditida</taxon>
        <taxon>Rhabditina</taxon>
        <taxon>Rhabditomorpha</taxon>
        <taxon>Rhabditoidea</taxon>
        <taxon>Rhabditidae</taxon>
        <taxon>Peloderinae</taxon>
        <taxon>Caenorhabditis</taxon>
    </lineage>
</organism>
<dbReference type="AlphaFoldDB" id="A0A2G5T8K6"/>
<keyword evidence="2" id="KW-0732">Signal</keyword>
<feature type="transmembrane region" description="Helical" evidence="1">
    <location>
        <begin position="159"/>
        <end position="181"/>
    </location>
</feature>
<name>A0A2G5T8K6_9PELO</name>
<feature type="signal peptide" evidence="2">
    <location>
        <begin position="1"/>
        <end position="18"/>
    </location>
</feature>
<keyword evidence="1" id="KW-1133">Transmembrane helix</keyword>
<reference evidence="4" key="1">
    <citation type="submission" date="2017-10" db="EMBL/GenBank/DDBJ databases">
        <title>Rapid genome shrinkage in a self-fertile nematode reveals novel sperm competition proteins.</title>
        <authorList>
            <person name="Yin D."/>
            <person name="Schwarz E.M."/>
            <person name="Thomas C.G."/>
            <person name="Felde R.L."/>
            <person name="Korf I.F."/>
            <person name="Cutter A.D."/>
            <person name="Schartner C.M."/>
            <person name="Ralston E.J."/>
            <person name="Meyer B.J."/>
            <person name="Haag E.S."/>
        </authorList>
    </citation>
    <scope>NUCLEOTIDE SEQUENCE [LARGE SCALE GENOMIC DNA]</scope>
    <source>
        <strain evidence="4">JU1422</strain>
    </source>
</reference>
<gene>
    <name evidence="3" type="primary">Cnig_chr_V.g17225</name>
    <name evidence="3" type="ORF">B9Z55_017225</name>
</gene>
<dbReference type="PANTHER" id="PTHR35855">
    <property type="entry name" value="PROTEIN CBG11437-RELATED"/>
    <property type="match status" value="1"/>
</dbReference>
<evidence type="ECO:0000256" key="2">
    <source>
        <dbReference type="SAM" id="SignalP"/>
    </source>
</evidence>
<dbReference type="InterPro" id="IPR053132">
    <property type="entry name" value="Mesendoderm_Regulator"/>
</dbReference>
<sequence>MFSLTVILFSILISQVSSAGHLQLDLTPSTDCTIRIVSNILNADVFKLTAGEERTIIYHPLLQHDTIEIALSIGQDSSEKIYNLKKGTSQREVLTFNDIAIFVEARYKCDKGFTGSKCLRSIKDAQSQRSQESTTTSTTSTTPIPISIKIEETISTENLLILIFAIVMIILLSGFPIAYFLTKPKINRTISCESLEIKKTDASLDSGISTIGSPRYTVEPSNIFVV</sequence>
<comment type="caution">
    <text evidence="3">The sequence shown here is derived from an EMBL/GenBank/DDBJ whole genome shotgun (WGS) entry which is preliminary data.</text>
</comment>
<evidence type="ECO:0000313" key="4">
    <source>
        <dbReference type="Proteomes" id="UP000230233"/>
    </source>
</evidence>
<accession>A0A2G5T8K6</accession>